<sequence>MKNLTLTVKLGLKKVNSEERMLKSRRRLPFWLVVSFKKQKGSGA</sequence>
<organism evidence="1 2">
    <name type="scientific">Caldithrix abyssi DSM 13497</name>
    <dbReference type="NCBI Taxonomy" id="880073"/>
    <lineage>
        <taxon>Bacteria</taxon>
        <taxon>Pseudomonadati</taxon>
        <taxon>Calditrichota</taxon>
        <taxon>Calditrichia</taxon>
        <taxon>Calditrichales</taxon>
        <taxon>Calditrichaceae</taxon>
        <taxon>Caldithrix</taxon>
    </lineage>
</organism>
<dbReference type="Proteomes" id="UP000183868">
    <property type="component" value="Chromosome"/>
</dbReference>
<accession>A0A1J1CCB7</accession>
<reference evidence="1 2" key="1">
    <citation type="submission" date="2016-11" db="EMBL/GenBank/DDBJ databases">
        <title>Genomic analysis of Caldithrix abyssi and proposal of a novel bacterial phylum Caldithrichaeota.</title>
        <authorList>
            <person name="Kublanov I."/>
            <person name="Sigalova O."/>
            <person name="Gavrilov S."/>
            <person name="Lebedinsky A."/>
            <person name="Ivanova N."/>
            <person name="Daum C."/>
            <person name="Reddy T."/>
            <person name="Klenk H.P."/>
            <person name="Goker M."/>
            <person name="Reva O."/>
            <person name="Miroshnichenko M."/>
            <person name="Kyprides N."/>
            <person name="Woyke T."/>
            <person name="Gelfand M."/>
        </authorList>
    </citation>
    <scope>NUCLEOTIDE SEQUENCE [LARGE SCALE GENOMIC DNA]</scope>
    <source>
        <strain evidence="1 2">LF13</strain>
    </source>
</reference>
<dbReference type="EMBL" id="CP018099">
    <property type="protein sequence ID" value="APF20355.1"/>
    <property type="molecule type" value="Genomic_DNA"/>
</dbReference>
<evidence type="ECO:0000313" key="1">
    <source>
        <dbReference type="EMBL" id="APF20355.1"/>
    </source>
</evidence>
<protein>
    <submittedName>
        <fullName evidence="1">Uncharacterized protein</fullName>
    </submittedName>
</protein>
<evidence type="ECO:0000313" key="2">
    <source>
        <dbReference type="Proteomes" id="UP000183868"/>
    </source>
</evidence>
<gene>
    <name evidence="1" type="ORF">Cabys_3609</name>
</gene>
<proteinExistence type="predicted"/>
<dbReference type="AlphaFoldDB" id="A0A1J1CCB7"/>
<name>A0A1J1CCB7_CALAY</name>
<dbReference type="KEGG" id="caby:Cabys_3609"/>